<dbReference type="AlphaFoldDB" id="A0A090V4H3"/>
<evidence type="ECO:0000256" key="4">
    <source>
        <dbReference type="ARBA" id="ARBA00022519"/>
    </source>
</evidence>
<dbReference type="GO" id="GO:0005886">
    <property type="term" value="C:plasma membrane"/>
    <property type="evidence" value="ECO:0007669"/>
    <property type="project" value="UniProtKB-SubCell"/>
</dbReference>
<organism evidence="9 10">
    <name type="scientific">Pseudescherichia vulneris NBRC 102420</name>
    <dbReference type="NCBI Taxonomy" id="1115515"/>
    <lineage>
        <taxon>Bacteria</taxon>
        <taxon>Pseudomonadati</taxon>
        <taxon>Pseudomonadota</taxon>
        <taxon>Gammaproteobacteria</taxon>
        <taxon>Enterobacterales</taxon>
        <taxon>Enterobacteriaceae</taxon>
        <taxon>Pseudescherichia</taxon>
    </lineage>
</organism>
<name>A0A090V4H3_PSEVU</name>
<feature type="transmembrane region" description="Helical" evidence="8">
    <location>
        <begin position="48"/>
        <end position="66"/>
    </location>
</feature>
<feature type="transmembrane region" description="Helical" evidence="8">
    <location>
        <begin position="299"/>
        <end position="320"/>
    </location>
</feature>
<dbReference type="eggNOG" id="COG0814">
    <property type="taxonomic scope" value="Bacteria"/>
</dbReference>
<dbReference type="PANTHER" id="PTHR35334:SF5">
    <property type="entry name" value="INNER MEMBRANE TRANSPORT PROTEIN YHJV"/>
    <property type="match status" value="1"/>
</dbReference>
<dbReference type="EMBL" id="BBMZ01000009">
    <property type="protein sequence ID" value="GAL58164.1"/>
    <property type="molecule type" value="Genomic_DNA"/>
</dbReference>
<keyword evidence="7 8" id="KW-0472">Membrane</keyword>
<feature type="transmembrane region" description="Helical" evidence="8">
    <location>
        <begin position="404"/>
        <end position="424"/>
    </location>
</feature>
<evidence type="ECO:0000256" key="6">
    <source>
        <dbReference type="ARBA" id="ARBA00022989"/>
    </source>
</evidence>
<feature type="transmembrane region" description="Helical" evidence="8">
    <location>
        <begin position="140"/>
        <end position="157"/>
    </location>
</feature>
<keyword evidence="10" id="KW-1185">Reference proteome</keyword>
<comment type="subcellular location">
    <subcellularLocation>
        <location evidence="1">Cell inner membrane</location>
        <topology evidence="1">Multi-pass membrane protein</topology>
    </subcellularLocation>
</comment>
<feature type="transmembrane region" description="Helical" evidence="8">
    <location>
        <begin position="341"/>
        <end position="362"/>
    </location>
</feature>
<gene>
    <name evidence="9" type="primary">yhjV</name>
    <name evidence="9" type="ORF">EV102420_09_01960</name>
</gene>
<dbReference type="GO" id="GO:0003333">
    <property type="term" value="P:amino acid transmembrane transport"/>
    <property type="evidence" value="ECO:0007669"/>
    <property type="project" value="InterPro"/>
</dbReference>
<keyword evidence="3" id="KW-1003">Cell membrane</keyword>
<reference evidence="9 10" key="1">
    <citation type="submission" date="2014-09" db="EMBL/GenBank/DDBJ databases">
        <title>Whole genome shotgun sequence of Escherichia vulneris NBRC 102420.</title>
        <authorList>
            <person name="Yoshida Y."/>
            <person name="Hosoyama A."/>
            <person name="Tsuchikane K."/>
            <person name="Ohji S."/>
            <person name="Ichikawa N."/>
            <person name="Kimura A."/>
            <person name="Yamazoe A."/>
            <person name="Ezaki T."/>
            <person name="Fujita N."/>
        </authorList>
    </citation>
    <scope>NUCLEOTIDE SEQUENCE [LARGE SCALE GENOMIC DNA]</scope>
    <source>
        <strain evidence="9 10">NBRC 102420</strain>
    </source>
</reference>
<comment type="caution">
    <text evidence="9">The sequence shown here is derived from an EMBL/GenBank/DDBJ whole genome shotgun (WGS) entry which is preliminary data.</text>
</comment>
<feature type="transmembrane region" description="Helical" evidence="8">
    <location>
        <begin position="368"/>
        <end position="392"/>
    </location>
</feature>
<keyword evidence="5 8" id="KW-0812">Transmembrane</keyword>
<evidence type="ECO:0000256" key="8">
    <source>
        <dbReference type="SAM" id="Phobius"/>
    </source>
</evidence>
<dbReference type="OrthoDB" id="1673656at2"/>
<feature type="transmembrane region" description="Helical" evidence="8">
    <location>
        <begin position="249"/>
        <end position="269"/>
    </location>
</feature>
<evidence type="ECO:0000256" key="3">
    <source>
        <dbReference type="ARBA" id="ARBA00022475"/>
    </source>
</evidence>
<dbReference type="STRING" id="1115515.EV102420_09_01960"/>
<feature type="transmembrane region" description="Helical" evidence="8">
    <location>
        <begin position="207"/>
        <end position="229"/>
    </location>
</feature>
<dbReference type="RefSeq" id="WP_042391074.1">
    <property type="nucleotide sequence ID" value="NZ_BBMZ01000009.1"/>
</dbReference>
<evidence type="ECO:0000256" key="5">
    <source>
        <dbReference type="ARBA" id="ARBA00022692"/>
    </source>
</evidence>
<feature type="transmembrane region" description="Helical" evidence="8">
    <location>
        <begin position="22"/>
        <end position="42"/>
    </location>
</feature>
<evidence type="ECO:0000256" key="2">
    <source>
        <dbReference type="ARBA" id="ARBA00022448"/>
    </source>
</evidence>
<evidence type="ECO:0000313" key="9">
    <source>
        <dbReference type="EMBL" id="GAL58164.1"/>
    </source>
</evidence>
<evidence type="ECO:0000256" key="7">
    <source>
        <dbReference type="ARBA" id="ARBA00023136"/>
    </source>
</evidence>
<feature type="transmembrane region" description="Helical" evidence="8">
    <location>
        <begin position="169"/>
        <end position="187"/>
    </location>
</feature>
<evidence type="ECO:0000313" key="10">
    <source>
        <dbReference type="Proteomes" id="UP000029462"/>
    </source>
</evidence>
<keyword evidence="2" id="KW-0813">Transport</keyword>
<evidence type="ECO:0000256" key="1">
    <source>
        <dbReference type="ARBA" id="ARBA00004429"/>
    </source>
</evidence>
<dbReference type="InterPro" id="IPR018227">
    <property type="entry name" value="Amino_acid_transport_2"/>
</dbReference>
<keyword evidence="4" id="KW-0997">Cell inner membrane</keyword>
<protein>
    <submittedName>
        <fullName evidence="9">Putative HAAAP family transporter YhjV</fullName>
    </submittedName>
</protein>
<sequence>MTVGINNEAINKKNIPFTMYDLGWVVLCIGAAIGSGIVFFPLQVGLKGVWVFALAVILGYPAVYYMQKLFIETMARSDEQDSYLSIIASYVGNRWGVLLGALYSITMLKSMVEYALAITNDSASYIKTFGLTTETLSEHWWWPLLLIAGLSLVASKGEKVLFKVSGSMIAVKLVIIVAIGFVVVPFWDVGNIGELPTVSHLVVGAFPTLPFAIFSIMFVGILNPMNIAYKKREEDKEVAKYKILRVHKVAYLVLVATVLLFVVSIVLSISEADALRAYQDNISALALAAKVIPGAAVKYMSVILNVFSIVTAFLALYLAVHESFVGLIKVAVEKMFKSHDPNSNAISVAAFFMVVLVLWLIVLTNFPILKVFVFGGVTYGLISCIIPGIIILKNDRFTDLRGVSVYYVILIGILMCIGPFVMLFSQ</sequence>
<dbReference type="PANTHER" id="PTHR35334">
    <property type="entry name" value="SERINE TRANSPORTER"/>
    <property type="match status" value="1"/>
</dbReference>
<accession>A0A090V4H3</accession>
<dbReference type="Proteomes" id="UP000029462">
    <property type="component" value="Unassembled WGS sequence"/>
</dbReference>
<keyword evidence="6 8" id="KW-1133">Transmembrane helix</keyword>
<proteinExistence type="predicted"/>
<dbReference type="Gene3D" id="1.20.1740.10">
    <property type="entry name" value="Amino acid/polyamine transporter I"/>
    <property type="match status" value="1"/>
</dbReference>